<dbReference type="GO" id="GO:0016627">
    <property type="term" value="F:oxidoreductase activity, acting on the CH-CH group of donors"/>
    <property type="evidence" value="ECO:0007669"/>
    <property type="project" value="InterPro"/>
</dbReference>
<comment type="caution">
    <text evidence="10">The sequence shown here is derived from an EMBL/GenBank/DDBJ whole genome shotgun (WGS) entry which is preliminary data.</text>
</comment>
<comment type="catalytic activity">
    <reaction evidence="9">
        <text>3 propionate 3-nitronate + 3 O2 + H2O = 3 3-oxopropanoate + 2 nitrate + nitrite + H2O2 + 3 H(+)</text>
        <dbReference type="Rhea" id="RHEA:57332"/>
        <dbReference type="ChEBI" id="CHEBI:15377"/>
        <dbReference type="ChEBI" id="CHEBI:15378"/>
        <dbReference type="ChEBI" id="CHEBI:15379"/>
        <dbReference type="ChEBI" id="CHEBI:16240"/>
        <dbReference type="ChEBI" id="CHEBI:16301"/>
        <dbReference type="ChEBI" id="CHEBI:17632"/>
        <dbReference type="ChEBI" id="CHEBI:33190"/>
        <dbReference type="ChEBI" id="CHEBI:136067"/>
    </reaction>
</comment>
<dbReference type="InterPro" id="IPR001295">
    <property type="entry name" value="Dihydroorotate_DH_CS"/>
</dbReference>
<organism evidence="10 11">
    <name type="scientific">Paracoccus versutus</name>
    <name type="common">Thiobacillus versutus</name>
    <dbReference type="NCBI Taxonomy" id="34007"/>
    <lineage>
        <taxon>Bacteria</taxon>
        <taxon>Pseudomonadati</taxon>
        <taxon>Pseudomonadota</taxon>
        <taxon>Alphaproteobacteria</taxon>
        <taxon>Rhodobacterales</taxon>
        <taxon>Paracoccaceae</taxon>
        <taxon>Paracoccus</taxon>
    </lineage>
</organism>
<dbReference type="AlphaFoldDB" id="A0A3D9XYA9"/>
<evidence type="ECO:0000256" key="3">
    <source>
        <dbReference type="ARBA" id="ARBA00022575"/>
    </source>
</evidence>
<comment type="cofactor">
    <cofactor evidence="1">
        <name>FMN</name>
        <dbReference type="ChEBI" id="CHEBI:58210"/>
    </cofactor>
</comment>
<name>A0A3D9XYA9_PARVE</name>
<sequence>MSPRFQLTDLRVPVIQAPMAGTATPHLAAEVSLAGGLGSLGLGAANAAQAAAMMAETRARLGSDRYGVNLFCHRPAQADAAREKVWLDYLAPEFRRAGVEPPARITEVYRSFVADDDMLRAVLAARPALVSFHFGLPPAGHIAALRDMGAALAATATSRAEARAIRDAGLDLIVAQGHEAGGHRGIFDPDGPDECLPTAALLAELLDLGLPVIAAGGIMDGADAARHLAAGAAAVQMGTAFVACPESAANEAYRSRLAAAQPGDAVMTRAISGRPARGLANRLTALGEAPEAPPLPDYPITYDAAKRLHAAAGGSDYAAQWAGTQAPRARPMPAADLLALLGREICAHLPGLGACQDGR</sequence>
<evidence type="ECO:0000256" key="5">
    <source>
        <dbReference type="ARBA" id="ARBA00022643"/>
    </source>
</evidence>
<dbReference type="PANTHER" id="PTHR42747">
    <property type="entry name" value="NITRONATE MONOOXYGENASE-RELATED"/>
    <property type="match status" value="1"/>
</dbReference>
<dbReference type="InterPro" id="IPR004136">
    <property type="entry name" value="NMO"/>
</dbReference>
<evidence type="ECO:0000256" key="7">
    <source>
        <dbReference type="ARBA" id="ARBA00023033"/>
    </source>
</evidence>
<keyword evidence="6" id="KW-0560">Oxidoreductase</keyword>
<keyword evidence="3" id="KW-0216">Detoxification</keyword>
<comment type="similarity">
    <text evidence="2">Belongs to the nitronate monooxygenase family. NMO class I subfamily.</text>
</comment>
<evidence type="ECO:0000256" key="9">
    <source>
        <dbReference type="ARBA" id="ARBA00049401"/>
    </source>
</evidence>
<keyword evidence="4" id="KW-0285">Flavoprotein</keyword>
<reference evidence="10 11" key="1">
    <citation type="submission" date="2018-08" db="EMBL/GenBank/DDBJ databases">
        <title>Genomic Encyclopedia of Archaeal and Bacterial Type Strains, Phase II (KMG-II): from individual species to whole genera.</title>
        <authorList>
            <person name="Goeker M."/>
        </authorList>
    </citation>
    <scope>NUCLEOTIDE SEQUENCE [LARGE SCALE GENOMIC DNA]</scope>
    <source>
        <strain evidence="10 11">DSM 17099</strain>
    </source>
</reference>
<evidence type="ECO:0000313" key="11">
    <source>
        <dbReference type="Proteomes" id="UP000256941"/>
    </source>
</evidence>
<evidence type="ECO:0000313" key="10">
    <source>
        <dbReference type="EMBL" id="REF71929.1"/>
    </source>
</evidence>
<dbReference type="RefSeq" id="WP_116220591.1">
    <property type="nucleotide sequence ID" value="NZ_CP038196.1"/>
</dbReference>
<dbReference type="EMBL" id="QTUJ01000001">
    <property type="protein sequence ID" value="REF71929.1"/>
    <property type="molecule type" value="Genomic_DNA"/>
</dbReference>
<evidence type="ECO:0000256" key="6">
    <source>
        <dbReference type="ARBA" id="ARBA00023002"/>
    </source>
</evidence>
<proteinExistence type="inferred from homology"/>
<evidence type="ECO:0000256" key="1">
    <source>
        <dbReference type="ARBA" id="ARBA00001917"/>
    </source>
</evidence>
<dbReference type="CDD" id="cd04730">
    <property type="entry name" value="NPD_like"/>
    <property type="match status" value="1"/>
</dbReference>
<dbReference type="SUPFAM" id="SSF51412">
    <property type="entry name" value="Inosine monophosphate dehydrogenase (IMPDH)"/>
    <property type="match status" value="1"/>
</dbReference>
<evidence type="ECO:0000256" key="4">
    <source>
        <dbReference type="ARBA" id="ARBA00022630"/>
    </source>
</evidence>
<keyword evidence="7 10" id="KW-0503">Monooxygenase</keyword>
<dbReference type="GO" id="GO:0009636">
    <property type="term" value="P:response to toxic substance"/>
    <property type="evidence" value="ECO:0007669"/>
    <property type="project" value="UniProtKB-KW"/>
</dbReference>
<dbReference type="PANTHER" id="PTHR42747:SF3">
    <property type="entry name" value="NITRONATE MONOOXYGENASE-RELATED"/>
    <property type="match status" value="1"/>
</dbReference>
<dbReference type="InterPro" id="IPR013785">
    <property type="entry name" value="Aldolase_TIM"/>
</dbReference>
<dbReference type="PROSITE" id="PS00912">
    <property type="entry name" value="DHODEHASE_2"/>
    <property type="match status" value="1"/>
</dbReference>
<dbReference type="Proteomes" id="UP000256941">
    <property type="component" value="Unassembled WGS sequence"/>
</dbReference>
<gene>
    <name evidence="10" type="ORF">BDD41_0389</name>
</gene>
<evidence type="ECO:0000256" key="2">
    <source>
        <dbReference type="ARBA" id="ARBA00009881"/>
    </source>
</evidence>
<dbReference type="GO" id="GO:0006207">
    <property type="term" value="P:'de novo' pyrimidine nucleobase biosynthetic process"/>
    <property type="evidence" value="ECO:0007669"/>
    <property type="project" value="InterPro"/>
</dbReference>
<keyword evidence="5" id="KW-0288">FMN</keyword>
<accession>A0A3D9XYA9</accession>
<dbReference type="Pfam" id="PF03060">
    <property type="entry name" value="NMO"/>
    <property type="match status" value="1"/>
</dbReference>
<evidence type="ECO:0000256" key="8">
    <source>
        <dbReference type="ARBA" id="ARBA00031155"/>
    </source>
</evidence>
<dbReference type="Gene3D" id="3.20.20.70">
    <property type="entry name" value="Aldolase class I"/>
    <property type="match status" value="1"/>
</dbReference>
<protein>
    <recommendedName>
        <fullName evidence="8">Propionate 3-nitronate monooxygenase</fullName>
    </recommendedName>
</protein>
<dbReference type="GO" id="GO:0018580">
    <property type="term" value="F:nitronate monooxygenase activity"/>
    <property type="evidence" value="ECO:0007669"/>
    <property type="project" value="InterPro"/>
</dbReference>